<comment type="catalytic activity">
    <reaction evidence="7">
        <text>a UDP-3-O-[(3R)-3-hydroxyacyl]-alpha-D-glucosamine + a (3R)-hydroxyacyl-[ACP] = a UDP-2-N,3-O-bis[(3R)-3-hydroxyacyl]-alpha-D-glucosamine + holo-[ACP] + H(+)</text>
        <dbReference type="Rhea" id="RHEA:53836"/>
        <dbReference type="Rhea" id="RHEA-COMP:9685"/>
        <dbReference type="Rhea" id="RHEA-COMP:9945"/>
        <dbReference type="ChEBI" id="CHEBI:15378"/>
        <dbReference type="ChEBI" id="CHEBI:64479"/>
        <dbReference type="ChEBI" id="CHEBI:78827"/>
        <dbReference type="ChEBI" id="CHEBI:137740"/>
        <dbReference type="ChEBI" id="CHEBI:137748"/>
        <dbReference type="EC" id="2.3.1.191"/>
    </reaction>
</comment>
<dbReference type="PROSITE" id="PS00101">
    <property type="entry name" value="HEXAPEP_TRANSFERASES"/>
    <property type="match status" value="1"/>
</dbReference>
<evidence type="ECO:0000313" key="10">
    <source>
        <dbReference type="Proteomes" id="UP000824014"/>
    </source>
</evidence>
<keyword evidence="3 7" id="KW-0808">Transferase</keyword>
<comment type="caution">
    <text evidence="9">The sequence shown here is derived from an EMBL/GenBank/DDBJ whole genome shotgun (WGS) entry which is preliminary data.</text>
</comment>
<evidence type="ECO:0000256" key="3">
    <source>
        <dbReference type="ARBA" id="ARBA00022679"/>
    </source>
</evidence>
<dbReference type="GO" id="GO:0009245">
    <property type="term" value="P:lipid A biosynthetic process"/>
    <property type="evidence" value="ECO:0007669"/>
    <property type="project" value="UniProtKB-UniRule"/>
</dbReference>
<evidence type="ECO:0000256" key="6">
    <source>
        <dbReference type="ARBA" id="ARBA00023315"/>
    </source>
</evidence>
<reference evidence="9" key="2">
    <citation type="submission" date="2021-04" db="EMBL/GenBank/DDBJ databases">
        <authorList>
            <person name="Gilroy R."/>
        </authorList>
    </citation>
    <scope>NUCLEOTIDE SEQUENCE</scope>
    <source>
        <strain evidence="9">ChiHjej11B10-19426</strain>
    </source>
</reference>
<dbReference type="InterPro" id="IPR007691">
    <property type="entry name" value="LpxD"/>
</dbReference>
<evidence type="ECO:0000313" key="9">
    <source>
        <dbReference type="EMBL" id="HIZ15635.1"/>
    </source>
</evidence>
<dbReference type="NCBIfam" id="NF002060">
    <property type="entry name" value="PRK00892.1"/>
    <property type="match status" value="1"/>
</dbReference>
<keyword evidence="1 7" id="KW-0444">Lipid biosynthesis</keyword>
<name>A0A9D2DEM1_9BACT</name>
<dbReference type="CDD" id="cd03352">
    <property type="entry name" value="LbH_LpxD"/>
    <property type="match status" value="1"/>
</dbReference>
<comment type="pathway">
    <text evidence="7">Bacterial outer membrane biogenesis; LPS lipid A biosynthesis.</text>
</comment>
<dbReference type="Gene3D" id="2.160.10.10">
    <property type="entry name" value="Hexapeptide repeat proteins"/>
    <property type="match status" value="1"/>
</dbReference>
<keyword evidence="5 7" id="KW-0443">Lipid metabolism</keyword>
<dbReference type="GO" id="GO:0016410">
    <property type="term" value="F:N-acyltransferase activity"/>
    <property type="evidence" value="ECO:0007669"/>
    <property type="project" value="InterPro"/>
</dbReference>
<accession>A0A9D2DEM1</accession>
<evidence type="ECO:0000256" key="4">
    <source>
        <dbReference type="ARBA" id="ARBA00022737"/>
    </source>
</evidence>
<comment type="subunit">
    <text evidence="7">Homotrimer.</text>
</comment>
<comment type="similarity">
    <text evidence="7">Belongs to the transferase hexapeptide repeat family. LpxD subfamily.</text>
</comment>
<dbReference type="SUPFAM" id="SSF51161">
    <property type="entry name" value="Trimeric LpxA-like enzymes"/>
    <property type="match status" value="1"/>
</dbReference>
<evidence type="ECO:0000256" key="5">
    <source>
        <dbReference type="ARBA" id="ARBA00023098"/>
    </source>
</evidence>
<feature type="domain" description="UDP-3-O-[3-hydroxymyristoyl] glucosamine N-acyltransferase non-repeat region" evidence="8">
    <location>
        <begin position="22"/>
        <end position="90"/>
    </location>
</feature>
<evidence type="ECO:0000256" key="7">
    <source>
        <dbReference type="HAMAP-Rule" id="MF_00523"/>
    </source>
</evidence>
<sequence length="351" mass="37211">MEFTAEMIASYLGGTVVGDPQTTVSTFAKIEEGHAGALSFLANPKYEHYIYDTQSSIVIVNASFEPQHPVQATLIKVEDAYGSFAKLLELYAAHKPRKTGISQRAEISPDARLGQNCYVGAFAVIEAGAVIGDNVCIYPHTYVGDGVQIGDNTTLYAGVKVYEGCRIGANVIIHAGAVIGADGFGFAPNEAGEYSKIPQIGNVVIEDNVEIGANTCVDRATMGSTRIHRGVKLDNLIQIGHNVVVGEHTVCASQVGIAGTSKIGSHCMLGGQVGVAGHLTIGDRVQLASKSGISNNVPDGATYFGYPALPISHSHRVNAVVRNLPELSQTVYRLEKQMAALLAKEEEDRKA</sequence>
<gene>
    <name evidence="7 9" type="primary">lpxD</name>
    <name evidence="9" type="ORF">H9816_06975</name>
</gene>
<reference evidence="9" key="1">
    <citation type="journal article" date="2021" name="PeerJ">
        <title>Extensive microbial diversity within the chicken gut microbiome revealed by metagenomics and culture.</title>
        <authorList>
            <person name="Gilroy R."/>
            <person name="Ravi A."/>
            <person name="Getino M."/>
            <person name="Pursley I."/>
            <person name="Horton D.L."/>
            <person name="Alikhan N.F."/>
            <person name="Baker D."/>
            <person name="Gharbi K."/>
            <person name="Hall N."/>
            <person name="Watson M."/>
            <person name="Adriaenssens E.M."/>
            <person name="Foster-Nyarko E."/>
            <person name="Jarju S."/>
            <person name="Secka A."/>
            <person name="Antonio M."/>
            <person name="Oren A."/>
            <person name="Chaudhuri R.R."/>
            <person name="La Ragione R."/>
            <person name="Hildebrand F."/>
            <person name="Pallen M.J."/>
        </authorList>
    </citation>
    <scope>NUCLEOTIDE SEQUENCE</scope>
    <source>
        <strain evidence="9">ChiHjej11B10-19426</strain>
    </source>
</reference>
<dbReference type="GO" id="GO:0016020">
    <property type="term" value="C:membrane"/>
    <property type="evidence" value="ECO:0007669"/>
    <property type="project" value="GOC"/>
</dbReference>
<evidence type="ECO:0000259" key="8">
    <source>
        <dbReference type="Pfam" id="PF04613"/>
    </source>
</evidence>
<dbReference type="Pfam" id="PF04613">
    <property type="entry name" value="LpxD"/>
    <property type="match status" value="1"/>
</dbReference>
<dbReference type="GO" id="GO:0103118">
    <property type="term" value="F:UDP-3-O-[(3R)-3-hydroxyacyl]-glucosamine N-acyltransferase activity"/>
    <property type="evidence" value="ECO:0007669"/>
    <property type="project" value="UniProtKB-EC"/>
</dbReference>
<dbReference type="PANTHER" id="PTHR43378">
    <property type="entry name" value="UDP-3-O-ACYLGLUCOSAMINE N-ACYLTRANSFERASE"/>
    <property type="match status" value="1"/>
</dbReference>
<dbReference type="InterPro" id="IPR018357">
    <property type="entry name" value="Hexapep_transf_CS"/>
</dbReference>
<dbReference type="Gene3D" id="3.40.1390.10">
    <property type="entry name" value="MurE/MurF, N-terminal domain"/>
    <property type="match status" value="1"/>
</dbReference>
<dbReference type="EC" id="2.3.1.191" evidence="7"/>
<proteinExistence type="inferred from homology"/>
<keyword evidence="2 7" id="KW-0441">Lipid A biosynthesis</keyword>
<dbReference type="Proteomes" id="UP000824014">
    <property type="component" value="Unassembled WGS sequence"/>
</dbReference>
<organism evidence="9 10">
    <name type="scientific">Candidatus Tidjanibacter faecipullorum</name>
    <dbReference type="NCBI Taxonomy" id="2838766"/>
    <lineage>
        <taxon>Bacteria</taxon>
        <taxon>Pseudomonadati</taxon>
        <taxon>Bacteroidota</taxon>
        <taxon>Bacteroidia</taxon>
        <taxon>Bacteroidales</taxon>
        <taxon>Rikenellaceae</taxon>
        <taxon>Tidjanibacter</taxon>
    </lineage>
</organism>
<protein>
    <recommendedName>
        <fullName evidence="7">UDP-3-O-acylglucosamine N-acyltransferase</fullName>
        <ecNumber evidence="7">2.3.1.191</ecNumber>
    </recommendedName>
</protein>
<dbReference type="InterPro" id="IPR001451">
    <property type="entry name" value="Hexapep"/>
</dbReference>
<dbReference type="EMBL" id="DXCC01000025">
    <property type="protein sequence ID" value="HIZ15635.1"/>
    <property type="molecule type" value="Genomic_DNA"/>
</dbReference>
<dbReference type="NCBIfam" id="TIGR01853">
    <property type="entry name" value="lipid_A_lpxD"/>
    <property type="match status" value="1"/>
</dbReference>
<feature type="active site" description="Proton acceptor" evidence="7">
    <location>
        <position position="241"/>
    </location>
</feature>
<dbReference type="AlphaFoldDB" id="A0A9D2DEM1"/>
<evidence type="ECO:0000256" key="2">
    <source>
        <dbReference type="ARBA" id="ARBA00022556"/>
    </source>
</evidence>
<dbReference type="Pfam" id="PF00132">
    <property type="entry name" value="Hexapep"/>
    <property type="match status" value="2"/>
</dbReference>
<dbReference type="HAMAP" id="MF_00523">
    <property type="entry name" value="LpxD"/>
    <property type="match status" value="1"/>
</dbReference>
<keyword evidence="6 7" id="KW-0012">Acyltransferase</keyword>
<keyword evidence="4 7" id="KW-0677">Repeat</keyword>
<dbReference type="PANTHER" id="PTHR43378:SF2">
    <property type="entry name" value="UDP-3-O-ACYLGLUCOSAMINE N-ACYLTRANSFERASE 1, MITOCHONDRIAL-RELATED"/>
    <property type="match status" value="1"/>
</dbReference>
<dbReference type="InterPro" id="IPR020573">
    <property type="entry name" value="UDP_GlcNAc_AcTrfase_non-rep"/>
</dbReference>
<evidence type="ECO:0000256" key="1">
    <source>
        <dbReference type="ARBA" id="ARBA00022516"/>
    </source>
</evidence>
<comment type="function">
    <text evidence="7">Catalyzes the N-acylation of UDP-3-O-acylglucosamine using 3-hydroxyacyl-ACP as the acyl donor. Is involved in the biosynthesis of lipid A, a phosphorylated glycolipid that anchors the lipopolysaccharide to the outer membrane of the cell.</text>
</comment>
<dbReference type="InterPro" id="IPR011004">
    <property type="entry name" value="Trimer_LpxA-like_sf"/>
</dbReference>